<feature type="transmembrane region" description="Helical" evidence="1">
    <location>
        <begin position="88"/>
        <end position="106"/>
    </location>
</feature>
<organism evidence="2 3">
    <name type="scientific">Ophiocordyceps sinensis</name>
    <dbReference type="NCBI Taxonomy" id="72228"/>
    <lineage>
        <taxon>Eukaryota</taxon>
        <taxon>Fungi</taxon>
        <taxon>Dikarya</taxon>
        <taxon>Ascomycota</taxon>
        <taxon>Pezizomycotina</taxon>
        <taxon>Sordariomycetes</taxon>
        <taxon>Hypocreomycetidae</taxon>
        <taxon>Hypocreales</taxon>
        <taxon>Ophiocordycipitaceae</taxon>
        <taxon>Ophiocordyceps</taxon>
    </lineage>
</organism>
<dbReference type="AlphaFoldDB" id="A0A8H4V931"/>
<keyword evidence="1" id="KW-1133">Transmembrane helix</keyword>
<dbReference type="GO" id="GO:0006487">
    <property type="term" value="P:protein N-linked glycosylation"/>
    <property type="evidence" value="ECO:0007669"/>
    <property type="project" value="TreeGrafter"/>
</dbReference>
<comment type="caution">
    <text evidence="2">The sequence shown here is derived from an EMBL/GenBank/DDBJ whole genome shotgun (WGS) entry which is preliminary data.</text>
</comment>
<dbReference type="OrthoDB" id="2392789at2759"/>
<dbReference type="PANTHER" id="PTHR13132">
    <property type="entry name" value="ALPHA- 1,6 -FUCOSYLTRANSFERASE"/>
    <property type="match status" value="1"/>
</dbReference>
<dbReference type="Proteomes" id="UP000557566">
    <property type="component" value="Unassembled WGS sequence"/>
</dbReference>
<sequence>MMASRLDLSSSSTKVMVAPPRMNLRRAASYNHQERGTGSLSATSSSFSFNHLLFSPPPSPRLPALVPPRPRRSSQIFAARPSWILRRLLYLAGLVAIFYLLALGWGRRWPMRSVLPHIATDEFDMVGQDTVPDFPTPIVVSDRRQRPRWTVSIPHDYDFPLSIIQYAAMGGRCRDVSAHARDLDGKAPLADHDLLAHDGPDESFVDVDDAERIALLPPVPKDGHPRHSGHFVGLNWESMAGKPVCPSSLTFVMESPDAGLGASLMTMWTLYALAKEQGRGFFVDDSRWAYGAYTDIFQPPPLPDCRPPPRHQMLPCPAQARHLVVSTVTASHVLPALLAKHGRITGKATAERDMFDLARIGKRDLFALIDEDQHYVDERIKELQAKAGKSEEKPHDAPIIGIHIRRGDRHPLEYQYRDTYIPTEVFARHAQKLVESHYSQSGVKEAHPRAVTVIASDDPAVHGEPDLSGALLAQQRIRLASKEAVEKATPNPRVLHRFVEEAQGWDGGFFALMFWNLGDERKKTAAATPVPGDGPEPATAPSQETLRLRGFIGRAYMMDLAVLAGASDRIVCAVSAMGCRLLGVMMGWERAMERGAWVNVDGGYAWSGLGW</sequence>
<gene>
    <name evidence="2" type="ORF">G6O67_001561</name>
</gene>
<accession>A0A8H4V931</accession>
<dbReference type="PANTHER" id="PTHR13132:SF29">
    <property type="entry name" value="ALPHA-(1,6)-FUCOSYLTRANSFERASE"/>
    <property type="match status" value="1"/>
</dbReference>
<dbReference type="GO" id="GO:0046921">
    <property type="term" value="F:alpha-(1-&gt;6)-fucosyltransferase activity"/>
    <property type="evidence" value="ECO:0007669"/>
    <property type="project" value="TreeGrafter"/>
</dbReference>
<evidence type="ECO:0000313" key="3">
    <source>
        <dbReference type="Proteomes" id="UP000557566"/>
    </source>
</evidence>
<evidence type="ECO:0000256" key="1">
    <source>
        <dbReference type="SAM" id="Phobius"/>
    </source>
</evidence>
<evidence type="ECO:0000313" key="2">
    <source>
        <dbReference type="EMBL" id="KAF4512419.1"/>
    </source>
</evidence>
<dbReference type="EMBL" id="JAAVMX010000002">
    <property type="protein sequence ID" value="KAF4512419.1"/>
    <property type="molecule type" value="Genomic_DNA"/>
</dbReference>
<keyword evidence="1" id="KW-0472">Membrane</keyword>
<keyword evidence="3" id="KW-1185">Reference proteome</keyword>
<keyword evidence="1" id="KW-0812">Transmembrane</keyword>
<name>A0A8H4V931_9HYPO</name>
<protein>
    <submittedName>
        <fullName evidence="2">Uncharacterized protein</fullName>
    </submittedName>
</protein>
<reference evidence="2 3" key="1">
    <citation type="journal article" date="2020" name="Genome Biol. Evol.">
        <title>A new high-quality draft genome assembly of the Chinese cordyceps Ophiocordyceps sinensis.</title>
        <authorList>
            <person name="Shu R."/>
            <person name="Zhang J."/>
            <person name="Meng Q."/>
            <person name="Zhang H."/>
            <person name="Zhou G."/>
            <person name="Li M."/>
            <person name="Wu P."/>
            <person name="Zhao Y."/>
            <person name="Chen C."/>
            <person name="Qin Q."/>
        </authorList>
    </citation>
    <scope>NUCLEOTIDE SEQUENCE [LARGE SCALE GENOMIC DNA]</scope>
    <source>
        <strain evidence="2 3">IOZ07</strain>
    </source>
</reference>
<proteinExistence type="predicted"/>